<protein>
    <recommendedName>
        <fullName evidence="7">CSD domain-containing protein</fullName>
    </recommendedName>
</protein>
<dbReference type="EMBL" id="AYZL01000020">
    <property type="protein sequence ID" value="KRN03600.1"/>
    <property type="molecule type" value="Genomic_DNA"/>
</dbReference>
<dbReference type="SUPFAM" id="SSF50249">
    <property type="entry name" value="Nucleic acid-binding proteins"/>
    <property type="match status" value="1"/>
</dbReference>
<evidence type="ECO:0000256" key="3">
    <source>
        <dbReference type="ARBA" id="ARBA00023015"/>
    </source>
</evidence>
<dbReference type="GO" id="GO:0005737">
    <property type="term" value="C:cytoplasm"/>
    <property type="evidence" value="ECO:0007669"/>
    <property type="project" value="UniProtKB-SubCell"/>
</dbReference>
<dbReference type="STRING" id="1423744.FC86_GL000706"/>
<dbReference type="RefSeq" id="WP_056974923.1">
    <property type="nucleotide sequence ID" value="NZ_AYZL01000020.1"/>
</dbReference>
<dbReference type="PRINTS" id="PR00050">
    <property type="entry name" value="COLDSHOCK"/>
</dbReference>
<dbReference type="PANTHER" id="PTHR46565">
    <property type="entry name" value="COLD SHOCK DOMAIN PROTEIN 2"/>
    <property type="match status" value="1"/>
</dbReference>
<dbReference type="InterPro" id="IPR012156">
    <property type="entry name" value="Cold_shock_CspA"/>
</dbReference>
<evidence type="ECO:0000256" key="4">
    <source>
        <dbReference type="ARBA" id="ARBA00023125"/>
    </source>
</evidence>
<dbReference type="Proteomes" id="UP000051378">
    <property type="component" value="Unassembled WGS sequence"/>
</dbReference>
<dbReference type="PATRIC" id="fig|1423744.4.peg.726"/>
<evidence type="ECO:0000256" key="5">
    <source>
        <dbReference type="ARBA" id="ARBA00023159"/>
    </source>
</evidence>
<dbReference type="InterPro" id="IPR012340">
    <property type="entry name" value="NA-bd_OB-fold"/>
</dbReference>
<evidence type="ECO:0000256" key="2">
    <source>
        <dbReference type="ARBA" id="ARBA00022490"/>
    </source>
</evidence>
<dbReference type="InterPro" id="IPR011129">
    <property type="entry name" value="CSD"/>
</dbReference>
<keyword evidence="4" id="KW-0238">DNA-binding</keyword>
<dbReference type="OrthoDB" id="9805039at2"/>
<keyword evidence="5" id="KW-0010">Activator</keyword>
<accession>A0A0R2DHN1</accession>
<feature type="domain" description="CSD" evidence="7">
    <location>
        <begin position="1"/>
        <end position="66"/>
    </location>
</feature>
<evidence type="ECO:0000313" key="8">
    <source>
        <dbReference type="EMBL" id="KRN03600.1"/>
    </source>
</evidence>
<dbReference type="SMART" id="SM00357">
    <property type="entry name" value="CSP"/>
    <property type="match status" value="1"/>
</dbReference>
<keyword evidence="9" id="KW-1185">Reference proteome</keyword>
<reference evidence="8 9" key="1">
    <citation type="journal article" date="2015" name="Genome Announc.">
        <title>Expanding the biotechnology potential of lactobacilli through comparative genomics of 213 strains and associated genera.</title>
        <authorList>
            <person name="Sun Z."/>
            <person name="Harris H.M."/>
            <person name="McCann A."/>
            <person name="Guo C."/>
            <person name="Argimon S."/>
            <person name="Zhang W."/>
            <person name="Yang X."/>
            <person name="Jeffery I.B."/>
            <person name="Cooney J.C."/>
            <person name="Kagawa T.F."/>
            <person name="Liu W."/>
            <person name="Song Y."/>
            <person name="Salvetti E."/>
            <person name="Wrobel A."/>
            <person name="Rasinkangas P."/>
            <person name="Parkhill J."/>
            <person name="Rea M.C."/>
            <person name="O'Sullivan O."/>
            <person name="Ritari J."/>
            <person name="Douillard F.P."/>
            <person name="Paul Ross R."/>
            <person name="Yang R."/>
            <person name="Briner A.E."/>
            <person name="Felis G.E."/>
            <person name="de Vos W.M."/>
            <person name="Barrangou R."/>
            <person name="Klaenhammer T.R."/>
            <person name="Caufield P.W."/>
            <person name="Cui Y."/>
            <person name="Zhang H."/>
            <person name="O'Toole P.W."/>
        </authorList>
    </citation>
    <scope>NUCLEOTIDE SEQUENCE [LARGE SCALE GENOMIC DNA]</scope>
    <source>
        <strain evidence="8 9">DSM 23037</strain>
    </source>
</reference>
<comment type="subcellular location">
    <subcellularLocation>
        <location evidence="1">Cytoplasm</location>
    </subcellularLocation>
</comment>
<evidence type="ECO:0000313" key="9">
    <source>
        <dbReference type="Proteomes" id="UP000051378"/>
    </source>
</evidence>
<proteinExistence type="predicted"/>
<comment type="caution">
    <text evidence="8">The sequence shown here is derived from an EMBL/GenBank/DDBJ whole genome shotgun (WGS) entry which is preliminary data.</text>
</comment>
<dbReference type="PROSITE" id="PS51857">
    <property type="entry name" value="CSD_2"/>
    <property type="match status" value="1"/>
</dbReference>
<dbReference type="CDD" id="cd04458">
    <property type="entry name" value="CSP_CDS"/>
    <property type="match status" value="1"/>
</dbReference>
<organism evidence="8 9">
    <name type="scientific">Holzapfeliella floricola DSM 23037 = JCM 16512</name>
    <dbReference type="NCBI Taxonomy" id="1423744"/>
    <lineage>
        <taxon>Bacteria</taxon>
        <taxon>Bacillati</taxon>
        <taxon>Bacillota</taxon>
        <taxon>Bacilli</taxon>
        <taxon>Lactobacillales</taxon>
        <taxon>Lactobacillaceae</taxon>
        <taxon>Holzapfeliella</taxon>
    </lineage>
</organism>
<name>A0A0R2DHN1_9LACO</name>
<dbReference type="Pfam" id="PF00313">
    <property type="entry name" value="CSD"/>
    <property type="match status" value="1"/>
</dbReference>
<keyword evidence="3" id="KW-0805">Transcription regulation</keyword>
<gene>
    <name evidence="8" type="ORF">FC86_GL000706</name>
</gene>
<keyword evidence="6" id="KW-0804">Transcription</keyword>
<dbReference type="AlphaFoldDB" id="A0A0R2DHN1"/>
<dbReference type="GO" id="GO:0003677">
    <property type="term" value="F:DNA binding"/>
    <property type="evidence" value="ECO:0007669"/>
    <property type="project" value="UniProtKB-KW"/>
</dbReference>
<dbReference type="Gene3D" id="2.40.50.140">
    <property type="entry name" value="Nucleic acid-binding proteins"/>
    <property type="match status" value="1"/>
</dbReference>
<evidence type="ECO:0000256" key="6">
    <source>
        <dbReference type="ARBA" id="ARBA00023163"/>
    </source>
</evidence>
<sequence length="68" mass="7816">MIKGIVQEFDLKKGFGFIYDEFMDTDYFVHYTAITTDGFKTLKPEQNVEFQLAKGPKGYQAINVTVLD</sequence>
<evidence type="ECO:0000256" key="1">
    <source>
        <dbReference type="ARBA" id="ARBA00004496"/>
    </source>
</evidence>
<dbReference type="PIRSF" id="PIRSF002599">
    <property type="entry name" value="Cold_shock_A"/>
    <property type="match status" value="1"/>
</dbReference>
<dbReference type="PANTHER" id="PTHR46565:SF20">
    <property type="entry name" value="COLD SHOCK DOMAIN-CONTAINING PROTEIN 4"/>
    <property type="match status" value="1"/>
</dbReference>
<keyword evidence="2" id="KW-0963">Cytoplasm</keyword>
<dbReference type="InterPro" id="IPR002059">
    <property type="entry name" value="CSP_DNA-bd"/>
</dbReference>
<evidence type="ECO:0000259" key="7">
    <source>
        <dbReference type="PROSITE" id="PS51857"/>
    </source>
</evidence>